<protein>
    <submittedName>
        <fullName evidence="1">Uncharacterized protein</fullName>
    </submittedName>
</protein>
<gene>
    <name evidence="1" type="ORF">BT246_69860</name>
</gene>
<dbReference type="Proteomes" id="UP000092743">
    <property type="component" value="Plasmid p109822"/>
</dbReference>
<geneLocation type="plasmid" evidence="1 2">
    <name>p109822</name>
</geneLocation>
<proteinExistence type="predicted"/>
<evidence type="ECO:0000313" key="1">
    <source>
        <dbReference type="EMBL" id="ANS52277.1"/>
    </source>
</evidence>
<dbReference type="AlphaFoldDB" id="A0A9W3X4E9"/>
<keyword evidence="1" id="KW-0614">Plasmid</keyword>
<dbReference type="RefSeq" id="WP_065486970.1">
    <property type="nucleotide sequence ID" value="NZ_CP015355.1"/>
</dbReference>
<accession>A0A9W3X4E9</accession>
<dbReference type="EMBL" id="CP015355">
    <property type="protein sequence ID" value="ANS52277.1"/>
    <property type="molecule type" value="Genomic_DNA"/>
</dbReference>
<evidence type="ECO:0000313" key="2">
    <source>
        <dbReference type="Proteomes" id="UP000092743"/>
    </source>
</evidence>
<name>A0A9W3X4E9_BACTU</name>
<sequence length="109" mass="12819">MNEIITKETTMKHLMDEISQKINEKYTLRKIAKLSGVSREKITRAIECKNKYEMKLNSFLKVVSVLYDNLEVRRQKINTFILLGFCCKVFGAELNCRKNEIRSMIHGIF</sequence>
<reference evidence="1 2" key="1">
    <citation type="submission" date="2016-04" db="EMBL/GenBank/DDBJ databases">
        <title>High quality genome of the nematocidal Bacillus thuringiensis MYBT18246.</title>
        <authorList>
            <person name="Hollensteiner J."/>
            <person name="Poehlein A."/>
            <person name="Sproeer C."/>
            <person name="Bunk B."/>
            <person name="Rosenstiel P."/>
            <person name="Schulenburg H."/>
            <person name="Liesegang H."/>
        </authorList>
    </citation>
    <scope>NUCLEOTIDE SEQUENCE [LARGE SCALE GENOMIC DNA]</scope>
    <source>
        <strain evidence="1 2">MYBT18246</strain>
        <plasmid evidence="1 2">p109822</plasmid>
    </source>
</reference>
<organism evidence="1 2">
    <name type="scientific">Bacillus thuringiensis</name>
    <dbReference type="NCBI Taxonomy" id="1428"/>
    <lineage>
        <taxon>Bacteria</taxon>
        <taxon>Bacillati</taxon>
        <taxon>Bacillota</taxon>
        <taxon>Bacilli</taxon>
        <taxon>Bacillales</taxon>
        <taxon>Bacillaceae</taxon>
        <taxon>Bacillus</taxon>
        <taxon>Bacillus cereus group</taxon>
    </lineage>
</organism>